<dbReference type="Proteomes" id="UP000092691">
    <property type="component" value="Plasmid unnamed7"/>
</dbReference>
<accession>A0A1B1CKL4</accession>
<name>A0A1B1CKL4_RHILE</name>
<organism evidence="1 2">
    <name type="scientific">Rhizobium leguminosarum</name>
    <dbReference type="NCBI Taxonomy" id="384"/>
    <lineage>
        <taxon>Bacteria</taxon>
        <taxon>Pseudomonadati</taxon>
        <taxon>Pseudomonadota</taxon>
        <taxon>Alphaproteobacteria</taxon>
        <taxon>Hyphomicrobiales</taxon>
        <taxon>Rhizobiaceae</taxon>
        <taxon>Rhizobium/Agrobacterium group</taxon>
        <taxon>Rhizobium</taxon>
    </lineage>
</organism>
<gene>
    <name evidence="1" type="ORF">BA011_40560</name>
</gene>
<keyword evidence="1" id="KW-0614">Plasmid</keyword>
<evidence type="ECO:0008006" key="3">
    <source>
        <dbReference type="Google" id="ProtNLM"/>
    </source>
</evidence>
<protein>
    <recommendedName>
        <fullName evidence="3">DUF2513 domain-containing protein</fullName>
    </recommendedName>
</protein>
<reference evidence="1 2" key="1">
    <citation type="submission" date="2016-06" db="EMBL/GenBank/DDBJ databases">
        <title>Microsymbionts genomes from the relict species Vavilovia formosa.</title>
        <authorList>
            <person name="Chirak E."/>
            <person name="Kimeklis A."/>
            <person name="Andronov E."/>
        </authorList>
    </citation>
    <scope>NUCLEOTIDE SEQUENCE [LARGE SCALE GENOMIC DNA]</scope>
    <source>
        <strain evidence="1 2">Vaf10</strain>
        <plasmid evidence="2">Plasmid unnamed7</plasmid>
    </source>
</reference>
<dbReference type="RefSeq" id="WP_065283705.1">
    <property type="nucleotide sequence ID" value="NZ_CP016288.1"/>
</dbReference>
<geneLocation type="plasmid" evidence="1 2">
    <name>unnamed7</name>
</geneLocation>
<dbReference type="Pfam" id="PF10711">
    <property type="entry name" value="DUF2513"/>
    <property type="match status" value="1"/>
</dbReference>
<dbReference type="EMBL" id="CP016288">
    <property type="protein sequence ID" value="ANP90209.1"/>
    <property type="molecule type" value="Genomic_DNA"/>
</dbReference>
<evidence type="ECO:0000313" key="1">
    <source>
        <dbReference type="EMBL" id="ANP90209.1"/>
    </source>
</evidence>
<sequence length="134" mass="15006">MNKKRDMDLIRSILLDIENGKDWFETTSDDTADALGIDGTGLSEADTERLEYHLTLLENGGFAEFTKTGEGWIPERLTWKGHDFADSVRDEEIWRRTKEGANAAKGFTVDLLGALAKGFVKKQIEDRTGIALDL</sequence>
<evidence type="ECO:0000313" key="2">
    <source>
        <dbReference type="Proteomes" id="UP000092691"/>
    </source>
</evidence>
<dbReference type="AlphaFoldDB" id="A0A1B1CKL4"/>
<dbReference type="InterPro" id="IPR019650">
    <property type="entry name" value="DUF2513"/>
</dbReference>
<dbReference type="OrthoDB" id="6960201at2"/>
<proteinExistence type="predicted"/>